<organism evidence="5 6">
    <name type="scientific">Heterobasidion irregulare (strain TC 32-1)</name>
    <dbReference type="NCBI Taxonomy" id="747525"/>
    <lineage>
        <taxon>Eukaryota</taxon>
        <taxon>Fungi</taxon>
        <taxon>Dikarya</taxon>
        <taxon>Basidiomycota</taxon>
        <taxon>Agaricomycotina</taxon>
        <taxon>Agaricomycetes</taxon>
        <taxon>Russulales</taxon>
        <taxon>Bondarzewiaceae</taxon>
        <taxon>Heterobasidion</taxon>
        <taxon>Heterobasidion annosum species complex</taxon>
    </lineage>
</organism>
<dbReference type="Pfam" id="PF00173">
    <property type="entry name" value="Cyt-b5"/>
    <property type="match status" value="1"/>
</dbReference>
<keyword evidence="3" id="KW-0472">Membrane</keyword>
<dbReference type="GO" id="GO:0012505">
    <property type="term" value="C:endomembrane system"/>
    <property type="evidence" value="ECO:0007669"/>
    <property type="project" value="TreeGrafter"/>
</dbReference>
<name>W4KF55_HETIT</name>
<reference evidence="5 6" key="1">
    <citation type="journal article" date="2012" name="New Phytol.">
        <title>Insight into trade-off between wood decay and parasitism from the genome of a fungal forest pathogen.</title>
        <authorList>
            <person name="Olson A."/>
            <person name="Aerts A."/>
            <person name="Asiegbu F."/>
            <person name="Belbahri L."/>
            <person name="Bouzid O."/>
            <person name="Broberg A."/>
            <person name="Canback B."/>
            <person name="Coutinho P.M."/>
            <person name="Cullen D."/>
            <person name="Dalman K."/>
            <person name="Deflorio G."/>
            <person name="van Diepen L.T."/>
            <person name="Dunand C."/>
            <person name="Duplessis S."/>
            <person name="Durling M."/>
            <person name="Gonthier P."/>
            <person name="Grimwood J."/>
            <person name="Fossdal C.G."/>
            <person name="Hansson D."/>
            <person name="Henrissat B."/>
            <person name="Hietala A."/>
            <person name="Himmelstrand K."/>
            <person name="Hoffmeister D."/>
            <person name="Hogberg N."/>
            <person name="James T.Y."/>
            <person name="Karlsson M."/>
            <person name="Kohler A."/>
            <person name="Kues U."/>
            <person name="Lee Y.H."/>
            <person name="Lin Y.C."/>
            <person name="Lind M."/>
            <person name="Lindquist E."/>
            <person name="Lombard V."/>
            <person name="Lucas S."/>
            <person name="Lunden K."/>
            <person name="Morin E."/>
            <person name="Murat C."/>
            <person name="Park J."/>
            <person name="Raffaello T."/>
            <person name="Rouze P."/>
            <person name="Salamov A."/>
            <person name="Schmutz J."/>
            <person name="Solheim H."/>
            <person name="Stahlberg J."/>
            <person name="Velez H."/>
            <person name="de Vries R.P."/>
            <person name="Wiebenga A."/>
            <person name="Woodward S."/>
            <person name="Yakovlev I."/>
            <person name="Garbelotto M."/>
            <person name="Martin F."/>
            <person name="Grigoriev I.V."/>
            <person name="Stenlid J."/>
        </authorList>
    </citation>
    <scope>NUCLEOTIDE SEQUENCE [LARGE SCALE GENOMIC DNA]</scope>
    <source>
        <strain evidence="5 6">TC 32-1</strain>
    </source>
</reference>
<dbReference type="PANTHER" id="PTHR10281">
    <property type="entry name" value="MEMBRANE-ASSOCIATED PROGESTERONE RECEPTOR COMPONENT-RELATED"/>
    <property type="match status" value="1"/>
</dbReference>
<dbReference type="FunFam" id="3.10.120.10:FF:000003">
    <property type="entry name" value="membrane-associated progesterone receptor component 1"/>
    <property type="match status" value="1"/>
</dbReference>
<sequence length="253" mass="28944">MSWLSNLEAKPDPNFKDESPKVADPSIPDRMVSTKRANRPFLAYKEYRDQQQQLHNAWLVRKKERDEKIARGEEVGREEPDPTAEREVGVVELLKLLVYTLLFIMLAGKFIAGDFFWGYEGKWTNLKTYWPSNQRLFSEGYLAKFDGSDAEKPIYLAIDGDVYDVSSNRRVYGPGGSYHIMAGKDAARAYGTGCFQAHQTHDLRGLSEKELKSVNHWKQFFANHKTYFKVGRVSHPPIDPASSIPEHCDPKKA</sequence>
<dbReference type="InterPro" id="IPR001199">
    <property type="entry name" value="Cyt_B5-like_heme/steroid-bd"/>
</dbReference>
<dbReference type="InterPro" id="IPR036400">
    <property type="entry name" value="Cyt_B5-like_heme/steroid_sf"/>
</dbReference>
<gene>
    <name evidence="5" type="ORF">HETIRDRAFT_241019</name>
</gene>
<dbReference type="GO" id="GO:0016020">
    <property type="term" value="C:membrane"/>
    <property type="evidence" value="ECO:0007669"/>
    <property type="project" value="TreeGrafter"/>
</dbReference>
<protein>
    <recommendedName>
        <fullName evidence="4">Cytochrome b5 heme-binding domain-containing protein</fullName>
    </recommendedName>
</protein>
<dbReference type="Gene3D" id="3.10.120.10">
    <property type="entry name" value="Cytochrome b5-like heme/steroid binding domain"/>
    <property type="match status" value="1"/>
</dbReference>
<dbReference type="Proteomes" id="UP000030671">
    <property type="component" value="Unassembled WGS sequence"/>
</dbReference>
<evidence type="ECO:0000256" key="1">
    <source>
        <dbReference type="ARBA" id="ARBA00038357"/>
    </source>
</evidence>
<feature type="region of interest" description="Disordered" evidence="2">
    <location>
        <begin position="1"/>
        <end position="29"/>
    </location>
</feature>
<feature type="compositionally biased region" description="Basic and acidic residues" evidence="2">
    <location>
        <begin position="9"/>
        <end position="21"/>
    </location>
</feature>
<dbReference type="eggNOG" id="KOG1110">
    <property type="taxonomic scope" value="Eukaryota"/>
</dbReference>
<evidence type="ECO:0000256" key="3">
    <source>
        <dbReference type="SAM" id="Phobius"/>
    </source>
</evidence>
<dbReference type="EMBL" id="KI925456">
    <property type="protein sequence ID" value="ETW84487.1"/>
    <property type="molecule type" value="Genomic_DNA"/>
</dbReference>
<feature type="transmembrane region" description="Helical" evidence="3">
    <location>
        <begin position="96"/>
        <end position="117"/>
    </location>
</feature>
<dbReference type="GO" id="GO:0020037">
    <property type="term" value="F:heme binding"/>
    <property type="evidence" value="ECO:0007669"/>
    <property type="project" value="UniProtKB-ARBA"/>
</dbReference>
<dbReference type="InterPro" id="IPR050577">
    <property type="entry name" value="MAPR/NEUFC/NENF-like"/>
</dbReference>
<dbReference type="HOGENOM" id="CLU_070889_1_0_1"/>
<keyword evidence="3" id="KW-1133">Transmembrane helix</keyword>
<dbReference type="OrthoDB" id="10257697at2759"/>
<comment type="similarity">
    <text evidence="1">Belongs to the cytochrome b5 family. MAPR subfamily.</text>
</comment>
<keyword evidence="3" id="KW-0812">Transmembrane</keyword>
<proteinExistence type="inferred from homology"/>
<accession>W4KF55</accession>
<feature type="domain" description="Cytochrome b5 heme-binding" evidence="4">
    <location>
        <begin position="137"/>
        <end position="234"/>
    </location>
</feature>
<dbReference type="InParanoid" id="W4KF55"/>
<dbReference type="GeneID" id="20668877"/>
<dbReference type="RefSeq" id="XP_009544152.1">
    <property type="nucleotide sequence ID" value="XM_009545857.1"/>
</dbReference>
<evidence type="ECO:0000313" key="5">
    <source>
        <dbReference type="EMBL" id="ETW84487.1"/>
    </source>
</evidence>
<dbReference type="PANTHER" id="PTHR10281:SF76">
    <property type="entry name" value="CALCUTTA CUP-RELATED"/>
    <property type="match status" value="1"/>
</dbReference>
<evidence type="ECO:0000259" key="4">
    <source>
        <dbReference type="SMART" id="SM01117"/>
    </source>
</evidence>
<evidence type="ECO:0000313" key="6">
    <source>
        <dbReference type="Proteomes" id="UP000030671"/>
    </source>
</evidence>
<dbReference type="KEGG" id="hir:HETIRDRAFT_241019"/>
<dbReference type="SMART" id="SM01117">
    <property type="entry name" value="Cyt-b5"/>
    <property type="match status" value="1"/>
</dbReference>
<keyword evidence="6" id="KW-1185">Reference proteome</keyword>
<feature type="non-terminal residue" evidence="5">
    <location>
        <position position="253"/>
    </location>
</feature>
<dbReference type="SUPFAM" id="SSF55856">
    <property type="entry name" value="Cytochrome b5-like heme/steroid binding domain"/>
    <property type="match status" value="1"/>
</dbReference>
<dbReference type="AlphaFoldDB" id="W4KF55"/>
<evidence type="ECO:0000256" key="2">
    <source>
        <dbReference type="SAM" id="MobiDB-lite"/>
    </source>
</evidence>